<dbReference type="SUPFAM" id="SSF49599">
    <property type="entry name" value="TRAF domain-like"/>
    <property type="match status" value="1"/>
</dbReference>
<reference evidence="4" key="2">
    <citation type="submission" date="2025-08" db="UniProtKB">
        <authorList>
            <consortium name="RefSeq"/>
        </authorList>
    </citation>
    <scope>IDENTIFICATION</scope>
    <source>
        <tissue evidence="4">Leaf</tissue>
    </source>
</reference>
<evidence type="ECO:0000256" key="1">
    <source>
        <dbReference type="ARBA" id="ARBA00023054"/>
    </source>
</evidence>
<keyword evidence="1" id="KW-0175">Coiled coil</keyword>
<dbReference type="Pfam" id="PF22486">
    <property type="entry name" value="MATH_2"/>
    <property type="match status" value="1"/>
</dbReference>
<dbReference type="InterPro" id="IPR008974">
    <property type="entry name" value="TRAF-like"/>
</dbReference>
<dbReference type="CDD" id="cd00121">
    <property type="entry name" value="MATH"/>
    <property type="match status" value="1"/>
</dbReference>
<dbReference type="PANTHER" id="PTHR46236:SF4">
    <property type="entry name" value="MATH DOMAIN-CONTAINING PROTEIN"/>
    <property type="match status" value="1"/>
</dbReference>
<organism evidence="3 4">
    <name type="scientific">Camelina sativa</name>
    <name type="common">False flax</name>
    <name type="synonym">Myagrum sativum</name>
    <dbReference type="NCBI Taxonomy" id="90675"/>
    <lineage>
        <taxon>Eukaryota</taxon>
        <taxon>Viridiplantae</taxon>
        <taxon>Streptophyta</taxon>
        <taxon>Embryophyta</taxon>
        <taxon>Tracheophyta</taxon>
        <taxon>Spermatophyta</taxon>
        <taxon>Magnoliopsida</taxon>
        <taxon>eudicotyledons</taxon>
        <taxon>Gunneridae</taxon>
        <taxon>Pentapetalae</taxon>
        <taxon>rosids</taxon>
        <taxon>malvids</taxon>
        <taxon>Brassicales</taxon>
        <taxon>Brassicaceae</taxon>
        <taxon>Camelineae</taxon>
        <taxon>Camelina</taxon>
    </lineage>
</organism>
<evidence type="ECO:0000313" key="4">
    <source>
        <dbReference type="RefSeq" id="XP_010431454.1"/>
    </source>
</evidence>
<reference evidence="3" key="1">
    <citation type="journal article" date="2014" name="Nat. Commun.">
        <title>The emerging biofuel crop Camelina sativa retains a highly undifferentiated hexaploid genome structure.</title>
        <authorList>
            <person name="Kagale S."/>
            <person name="Koh C."/>
            <person name="Nixon J."/>
            <person name="Bollina V."/>
            <person name="Clarke W.E."/>
            <person name="Tuteja R."/>
            <person name="Spillane C."/>
            <person name="Robinson S.J."/>
            <person name="Links M.G."/>
            <person name="Clarke C."/>
            <person name="Higgins E.E."/>
            <person name="Huebert T."/>
            <person name="Sharpe A.G."/>
            <person name="Parkin I.A."/>
        </authorList>
    </citation>
    <scope>NUCLEOTIDE SEQUENCE [LARGE SCALE GENOMIC DNA]</scope>
    <source>
        <strain evidence="3">cv. DH55</strain>
    </source>
</reference>
<accession>A0ABM0TU41</accession>
<dbReference type="InterPro" id="IPR002083">
    <property type="entry name" value="MATH/TRAF_dom"/>
</dbReference>
<name>A0ABM0TU41_CAMSA</name>
<dbReference type="GeneID" id="104715775"/>
<evidence type="ECO:0000313" key="3">
    <source>
        <dbReference type="Proteomes" id="UP000694864"/>
    </source>
</evidence>
<dbReference type="Proteomes" id="UP000694864">
    <property type="component" value="Chromosome 9"/>
</dbReference>
<keyword evidence="3" id="KW-1185">Reference proteome</keyword>
<gene>
    <name evidence="4" type="primary">LOC104715775</name>
</gene>
<dbReference type="InterPro" id="IPR050804">
    <property type="entry name" value="MCC"/>
</dbReference>
<proteinExistence type="predicted"/>
<protein>
    <submittedName>
        <fullName evidence="4">MATH domain and coiled-coil domain-containing protein At3g58380</fullName>
    </submittedName>
</protein>
<evidence type="ECO:0000259" key="2">
    <source>
        <dbReference type="PROSITE" id="PS50144"/>
    </source>
</evidence>
<dbReference type="Gene3D" id="2.60.210.10">
    <property type="entry name" value="Apoptosis, Tumor Necrosis Factor Receptor Associated Protein 2, Chain A"/>
    <property type="match status" value="1"/>
</dbReference>
<sequence length="297" mass="33532">MGKQQVEKKFVWIIKNLPVLKPKQTHSDPFLIAGSRWRLLAIPNGTNFEFSYQYMGVADCSQSLTSTWRRHVKVRLTIVNGIYQKRSSVRVSDLYFDDEKPPTCPYPIVPPPPFNLLARDAGFLVSGQVTILIEVVALKTMGTSPGESDKDGAMSYNLLNKTQELKESIDVNGFQILPSQVESVKRIFERYPDIASQVRLKKRSLRTTYMNVLLGIVETLCQLPAEISDDDLDEASAAVSDVAQGGFKVDWLEKKLEEVKEKKKNVDIGKSCLQKVERTLKFFIEKANVPLSFDDVV</sequence>
<dbReference type="PROSITE" id="PS50144">
    <property type="entry name" value="MATH"/>
    <property type="match status" value="1"/>
</dbReference>
<dbReference type="PANTHER" id="PTHR46236">
    <property type="entry name" value="TRAF-LIKE SUPERFAMILY PROTEIN"/>
    <property type="match status" value="1"/>
</dbReference>
<feature type="domain" description="MATH" evidence="2">
    <location>
        <begin position="7"/>
        <end position="135"/>
    </location>
</feature>
<dbReference type="InterPro" id="IPR007942">
    <property type="entry name" value="PLipase-like"/>
</dbReference>
<dbReference type="RefSeq" id="XP_010431454.1">
    <property type="nucleotide sequence ID" value="XM_010433152.1"/>
</dbReference>
<dbReference type="Pfam" id="PF05278">
    <property type="entry name" value="PEARLI-4"/>
    <property type="match status" value="1"/>
</dbReference>